<gene>
    <name evidence="1" type="ORF">ASKIR_1286</name>
</gene>
<dbReference type="RefSeq" id="WP_165844109.1">
    <property type="nucleotide sequence ID" value="NZ_CP032099.1"/>
</dbReference>
<organism evidence="1 2">
    <name type="scientific">Aliarcobacter skirrowii CCUG 10374</name>
    <dbReference type="NCBI Taxonomy" id="1032239"/>
    <lineage>
        <taxon>Bacteria</taxon>
        <taxon>Pseudomonadati</taxon>
        <taxon>Campylobacterota</taxon>
        <taxon>Epsilonproteobacteria</taxon>
        <taxon>Campylobacterales</taxon>
        <taxon>Arcobacteraceae</taxon>
        <taxon>Aliarcobacter</taxon>
    </lineage>
</organism>
<name>A0AAD0WP19_9BACT</name>
<dbReference type="GeneID" id="61751793"/>
<protein>
    <submittedName>
        <fullName evidence="1">Uncharacterized protein</fullName>
    </submittedName>
</protein>
<accession>A0AAD0WP19</accession>
<reference evidence="1 2" key="1">
    <citation type="submission" date="2018-08" db="EMBL/GenBank/DDBJ databases">
        <title>Complete genome of the Arcobacter skirrowii type strain LMG 6621.</title>
        <authorList>
            <person name="Miller W.G."/>
            <person name="Yee E."/>
            <person name="Bono J.L."/>
        </authorList>
    </citation>
    <scope>NUCLEOTIDE SEQUENCE [LARGE SCALE GENOMIC DNA]</scope>
    <source>
        <strain evidence="1 2">CCUG 10374</strain>
    </source>
</reference>
<proteinExistence type="predicted"/>
<dbReference type="Proteomes" id="UP000262029">
    <property type="component" value="Chromosome"/>
</dbReference>
<dbReference type="AlphaFoldDB" id="A0AAD0WP19"/>
<evidence type="ECO:0000313" key="1">
    <source>
        <dbReference type="EMBL" id="AXX85090.1"/>
    </source>
</evidence>
<evidence type="ECO:0000313" key="2">
    <source>
        <dbReference type="Proteomes" id="UP000262029"/>
    </source>
</evidence>
<sequence>MDFKKFTFRVSFKLPYSHIISITTIEANEIDEARAKCFKKFSNRTINKIEVLKID</sequence>
<dbReference type="EMBL" id="CP032099">
    <property type="protein sequence ID" value="AXX85090.1"/>
    <property type="molecule type" value="Genomic_DNA"/>
</dbReference>